<feature type="compositionally biased region" description="Basic and acidic residues" evidence="1">
    <location>
        <begin position="1"/>
        <end position="32"/>
    </location>
</feature>
<organism evidence="2 3">
    <name type="scientific">Rhizobium herbae</name>
    <dbReference type="NCBI Taxonomy" id="508661"/>
    <lineage>
        <taxon>Bacteria</taxon>
        <taxon>Pseudomonadati</taxon>
        <taxon>Pseudomonadota</taxon>
        <taxon>Alphaproteobacteria</taxon>
        <taxon>Hyphomicrobiales</taxon>
        <taxon>Rhizobiaceae</taxon>
        <taxon>Rhizobium/Agrobacterium group</taxon>
        <taxon>Rhizobium</taxon>
    </lineage>
</organism>
<feature type="compositionally biased region" description="Basic and acidic residues" evidence="1">
    <location>
        <begin position="41"/>
        <end position="58"/>
    </location>
</feature>
<comment type="caution">
    <text evidence="2">The sequence shown here is derived from an EMBL/GenBank/DDBJ whole genome shotgun (WGS) entry which is preliminary data.</text>
</comment>
<evidence type="ECO:0000256" key="1">
    <source>
        <dbReference type="SAM" id="MobiDB-lite"/>
    </source>
</evidence>
<gene>
    <name evidence="2" type="ORF">JNB71_04790</name>
</gene>
<keyword evidence="3" id="KW-1185">Reference proteome</keyword>
<dbReference type="EMBL" id="JAEUAO010000001">
    <property type="protein sequence ID" value="MBW9062626.1"/>
    <property type="molecule type" value="Genomic_DNA"/>
</dbReference>
<reference evidence="2 3" key="1">
    <citation type="journal article" date="2021" name="MBio">
        <title>Poor Competitiveness of Bradyrhizobium in Pigeon Pea Root Colonization in Indian Soils.</title>
        <authorList>
            <person name="Chalasani D."/>
            <person name="Basu A."/>
            <person name="Pullabhotla S.V.S.R.N."/>
            <person name="Jorrin B."/>
            <person name="Neal A.L."/>
            <person name="Poole P.S."/>
            <person name="Podile A.R."/>
            <person name="Tkacz A."/>
        </authorList>
    </citation>
    <scope>NUCLEOTIDE SEQUENCE [LARGE SCALE GENOMIC DNA]</scope>
    <source>
        <strain evidence="2 3">HU44</strain>
    </source>
</reference>
<dbReference type="InterPro" id="IPR009273">
    <property type="entry name" value="DUF930"/>
</dbReference>
<feature type="region of interest" description="Disordered" evidence="1">
    <location>
        <begin position="1"/>
        <end position="199"/>
    </location>
</feature>
<accession>A0ABS7H796</accession>
<dbReference type="RefSeq" id="WP_220370666.1">
    <property type="nucleotide sequence ID" value="NZ_JAEUAO010000001.1"/>
</dbReference>
<name>A0ABS7H796_9HYPH</name>
<evidence type="ECO:0000313" key="3">
    <source>
        <dbReference type="Proteomes" id="UP000757604"/>
    </source>
</evidence>
<dbReference type="Pfam" id="PF06059">
    <property type="entry name" value="DUF930"/>
    <property type="match status" value="1"/>
</dbReference>
<sequence>MVPEPEKKPEPLKKPAEKKAKPEKEPEPEKKTAQKPQAEMKPQEKTATRAGVEQRHAENQPASQRNQPQAFESAAREGGTEAGGARPEPLPRPEVEPRSDRATPPVDSKVTEKAAKEIQKPDTSGETPKAAKPPELDLPETEDADQTLNEGVAAIRTVPKPLSKPEQKPSDVALANPKQPASADATAADARPLLPPSDLPKARELFTADALSNPRVRQALGKLPPNRRIVQICNFEMLEQIRHARPETLPEGIVPFSEGGGLISGQTLRATGGAFVSRRVWRDIEFECTVDEEFRRVTSFRFAIGNVISEGERKSRGLPDD</sequence>
<feature type="compositionally biased region" description="Basic and acidic residues" evidence="1">
    <location>
        <begin position="109"/>
        <end position="120"/>
    </location>
</feature>
<proteinExistence type="predicted"/>
<feature type="compositionally biased region" description="Polar residues" evidence="1">
    <location>
        <begin position="60"/>
        <end position="70"/>
    </location>
</feature>
<evidence type="ECO:0000313" key="2">
    <source>
        <dbReference type="EMBL" id="MBW9062626.1"/>
    </source>
</evidence>
<protein>
    <submittedName>
        <fullName evidence="2">DUF930 domain-containing protein</fullName>
    </submittedName>
</protein>
<feature type="compositionally biased region" description="Basic and acidic residues" evidence="1">
    <location>
        <begin position="89"/>
        <end position="101"/>
    </location>
</feature>
<feature type="compositionally biased region" description="Low complexity" evidence="1">
    <location>
        <begin position="180"/>
        <end position="192"/>
    </location>
</feature>
<dbReference type="Proteomes" id="UP000757604">
    <property type="component" value="Unassembled WGS sequence"/>
</dbReference>